<evidence type="ECO:0000313" key="2">
    <source>
        <dbReference type="Proteomes" id="UP000494256"/>
    </source>
</evidence>
<dbReference type="EMBL" id="CADEBD010000313">
    <property type="protein sequence ID" value="CAB3242590.1"/>
    <property type="molecule type" value="Genomic_DNA"/>
</dbReference>
<protein>
    <submittedName>
        <fullName evidence="1">Uncharacterized protein</fullName>
    </submittedName>
</protein>
<organism evidence="1 2">
    <name type="scientific">Arctia plantaginis</name>
    <name type="common">Wood tiger moth</name>
    <name type="synonym">Phalaena plantaginis</name>
    <dbReference type="NCBI Taxonomy" id="874455"/>
    <lineage>
        <taxon>Eukaryota</taxon>
        <taxon>Metazoa</taxon>
        <taxon>Ecdysozoa</taxon>
        <taxon>Arthropoda</taxon>
        <taxon>Hexapoda</taxon>
        <taxon>Insecta</taxon>
        <taxon>Pterygota</taxon>
        <taxon>Neoptera</taxon>
        <taxon>Endopterygota</taxon>
        <taxon>Lepidoptera</taxon>
        <taxon>Glossata</taxon>
        <taxon>Ditrysia</taxon>
        <taxon>Noctuoidea</taxon>
        <taxon>Erebidae</taxon>
        <taxon>Arctiinae</taxon>
        <taxon>Arctia</taxon>
    </lineage>
</organism>
<accession>A0A8S1AAW6</accession>
<name>A0A8S1AAW6_ARCPL</name>
<dbReference type="Proteomes" id="UP000494256">
    <property type="component" value="Unassembled WGS sequence"/>
</dbReference>
<gene>
    <name evidence="1" type="ORF">APLA_LOCUS10038</name>
</gene>
<dbReference type="OrthoDB" id="6162705at2759"/>
<comment type="caution">
    <text evidence="1">The sequence shown here is derived from an EMBL/GenBank/DDBJ whole genome shotgun (WGS) entry which is preliminary data.</text>
</comment>
<reference evidence="1 2" key="1">
    <citation type="submission" date="2020-04" db="EMBL/GenBank/DDBJ databases">
        <authorList>
            <person name="Wallbank WR R."/>
            <person name="Pardo Diaz C."/>
            <person name="Kozak K."/>
            <person name="Martin S."/>
            <person name="Jiggins C."/>
            <person name="Moest M."/>
            <person name="Warren A I."/>
            <person name="Byers J.R.P. K."/>
            <person name="Montejo-Kovacevich G."/>
            <person name="Yen C E."/>
        </authorList>
    </citation>
    <scope>NUCLEOTIDE SEQUENCE [LARGE SCALE GENOMIC DNA]</scope>
</reference>
<proteinExistence type="predicted"/>
<dbReference type="AlphaFoldDB" id="A0A8S1AAW6"/>
<sequence>MERRFRSASRTLEASHFQTVMQARSEHKCWDPKDGELCLVRSKSGETWMEDRSDSDVQIDRRNWPRERAWKNQRGKKTLLSLTLVWYCEET</sequence>
<evidence type="ECO:0000313" key="1">
    <source>
        <dbReference type="EMBL" id="CAB3242590.1"/>
    </source>
</evidence>